<accession>A0A0P8ACA5</accession>
<gene>
    <name evidence="2" type="ORF">MPEBLZ_01005</name>
</gene>
<proteinExistence type="inferred from homology"/>
<dbReference type="InterPro" id="IPR010327">
    <property type="entry name" value="FldB/FldC_alpha/beta"/>
</dbReference>
<protein>
    <submittedName>
        <fullName evidence="2">2-hydroxyglutaryl-CoA dehydratase, D-component</fullName>
    </submittedName>
</protein>
<dbReference type="EMBL" id="LKCM01000095">
    <property type="protein sequence ID" value="KPQ44372.1"/>
    <property type="molecule type" value="Genomic_DNA"/>
</dbReference>
<reference evidence="2 3" key="1">
    <citation type="submission" date="2015-09" db="EMBL/GenBank/DDBJ databases">
        <title>A metagenomics-based metabolic model of nitrate-dependent anaerobic oxidation of methane by Methanoperedens-like archaea.</title>
        <authorList>
            <person name="Arshad A."/>
            <person name="Speth D.R."/>
            <person name="De Graaf R.M."/>
            <person name="Op Den Camp H.J."/>
            <person name="Jetten M.S."/>
            <person name="Welte C.U."/>
        </authorList>
    </citation>
    <scope>NUCLEOTIDE SEQUENCE [LARGE SCALE GENOMIC DNA]</scope>
</reference>
<dbReference type="PANTHER" id="PTHR30548:SF3">
    <property type="entry name" value="2-HYDROXYACYL-COA DEHYDRATASE"/>
    <property type="match status" value="1"/>
</dbReference>
<comment type="similarity">
    <text evidence="1">Belongs to the FldB/FldC dehydratase alpha/beta subunit family.</text>
</comment>
<evidence type="ECO:0000313" key="3">
    <source>
        <dbReference type="Proteomes" id="UP000050360"/>
    </source>
</evidence>
<evidence type="ECO:0000256" key="1">
    <source>
        <dbReference type="ARBA" id="ARBA00005806"/>
    </source>
</evidence>
<evidence type="ECO:0000313" key="2">
    <source>
        <dbReference type="EMBL" id="KPQ44372.1"/>
    </source>
</evidence>
<dbReference type="PANTHER" id="PTHR30548">
    <property type="entry name" value="2-HYDROXYGLUTARYL-COA DEHYDRATASE, D-COMPONENT-RELATED"/>
    <property type="match status" value="1"/>
</dbReference>
<dbReference type="Proteomes" id="UP000050360">
    <property type="component" value="Unassembled WGS sequence"/>
</dbReference>
<dbReference type="Gene3D" id="3.40.50.11900">
    <property type="match status" value="1"/>
</dbReference>
<organism evidence="2 3">
    <name type="scientific">Candidatus Methanoperedens nitratireducens</name>
    <dbReference type="NCBI Taxonomy" id="1392998"/>
    <lineage>
        <taxon>Archaea</taxon>
        <taxon>Methanobacteriati</taxon>
        <taxon>Methanobacteriota</taxon>
        <taxon>Stenosarchaea group</taxon>
        <taxon>Methanomicrobia</taxon>
        <taxon>Methanosarcinales</taxon>
        <taxon>ANME-2 cluster</taxon>
        <taxon>Candidatus Methanoperedentaceae</taxon>
        <taxon>Candidatus Methanoperedens</taxon>
    </lineage>
</organism>
<name>A0A0P8ACA5_9EURY</name>
<sequence length="312" mass="35510">MQKKTAITALVPPELIFACNSEPFDVNNVIPGSKKYPRNKLCAWTAIWQEMLSKREIDIDSLIVVAGGDCHNALVDGQKVAMSGIPTHFFFYPFDGDPDYLESQLYKLSDFLGNVGSPEKPGQIRELKKLGQKIDKKRADGKISAGDAFRIMISFSDLMGNLDKFKEVISSTKERKIDLKNRVALIGVPPIFHDFHDVARALGLAVVFDELPFEFIRHSGNDIPGIARDYCNYTFARPLDFRIKFLQEELEKRKVDGIIHYTQFACHHMLEDEIMRSNLDYPMLTIQGDLPGNTPEQIKLRLEAFRELLERS</sequence>
<dbReference type="AlphaFoldDB" id="A0A0P8ACA5"/>
<comment type="caution">
    <text evidence="2">The sequence shown here is derived from an EMBL/GenBank/DDBJ whole genome shotgun (WGS) entry which is preliminary data.</text>
</comment>
<dbReference type="Pfam" id="PF06050">
    <property type="entry name" value="HGD-D"/>
    <property type="match status" value="1"/>
</dbReference>